<evidence type="ECO:0000313" key="3">
    <source>
        <dbReference type="Proteomes" id="UP001597034"/>
    </source>
</evidence>
<reference evidence="2 3" key="1">
    <citation type="journal article" date="2019" name="Int. J. Syst. Evol. Microbiol.">
        <title>The Global Catalogue of Microorganisms (GCM) 10K type strain sequencing project: providing services to taxonomists for standard genome sequencing and annotation.</title>
        <authorList>
            <consortium name="The Broad Institute Genomics Platform"/>
            <consortium name="The Broad Institute Genome Sequencing Center for Infectious Disease"/>
            <person name="Wu L."/>
            <person name="Ma J."/>
        </authorList>
    </citation>
    <scope>NUCLEOTIDE SEQUENCE [LARGE SCALE GENOMIC DNA]</scope>
    <source>
        <strain evidence="2 3">CGMCC 1.10390</strain>
    </source>
</reference>
<gene>
    <name evidence="2" type="ORF">ACFSBL_05430</name>
</gene>
<dbReference type="RefSeq" id="WP_256400354.1">
    <property type="nucleotide sequence ID" value="NZ_JANHJR010000002.1"/>
</dbReference>
<dbReference type="PANTHER" id="PTHR21363:SF0">
    <property type="entry name" value="PREPHENATE DEHYDROGENASE [NADP(+)]"/>
    <property type="match status" value="1"/>
</dbReference>
<dbReference type="SUPFAM" id="SSF51735">
    <property type="entry name" value="NAD(P)-binding Rossmann-fold domains"/>
    <property type="match status" value="1"/>
</dbReference>
<keyword evidence="1" id="KW-0560">Oxidoreductase</keyword>
<dbReference type="InterPro" id="IPR036291">
    <property type="entry name" value="NAD(P)-bd_dom_sf"/>
</dbReference>
<dbReference type="EMBL" id="JBHUDO010000001">
    <property type="protein sequence ID" value="MFD1645119.1"/>
    <property type="molecule type" value="Genomic_DNA"/>
</dbReference>
<protein>
    <submittedName>
        <fullName evidence="2">Prephenate dehydrogenase/arogenate dehydrogenase family protein</fullName>
    </submittedName>
</protein>
<dbReference type="InterPro" id="IPR008927">
    <property type="entry name" value="6-PGluconate_DH-like_C_sf"/>
</dbReference>
<evidence type="ECO:0000313" key="2">
    <source>
        <dbReference type="EMBL" id="MFD1645119.1"/>
    </source>
</evidence>
<dbReference type="SUPFAM" id="SSF48179">
    <property type="entry name" value="6-phosphogluconate dehydrogenase C-terminal domain-like"/>
    <property type="match status" value="1"/>
</dbReference>
<dbReference type="AlphaFoldDB" id="A0ABD6DIR2"/>
<dbReference type="PANTHER" id="PTHR21363">
    <property type="entry name" value="PREPHENATE DEHYDROGENASE"/>
    <property type="match status" value="1"/>
</dbReference>
<comment type="caution">
    <text evidence="2">The sequence shown here is derived from an EMBL/GenBank/DDBJ whole genome shotgun (WGS) entry which is preliminary data.</text>
</comment>
<accession>A0ABD6DIR2</accession>
<sequence>MRTLVVGAGSMGRWLADALDGTVTFADADGGAAREAAAAVGGTTADLDGTDTYEVVCLAVPMPVVGDAIAAQADRAERAIVDVTGEMATPLAAMRDHAPALERLSLHPLFAPSSAPGRIAAVTDESGPTVDAVRTALTDAGNEVFETTADEHDEAMETVQASAHAAVLAYGLAAEPVDERFHTPVSADLQTLVDRVTDGDAHVYADIQSRFDGADALAEAAARIADADRDEFEQLYERLRDGTTDDDGPGGT</sequence>
<evidence type="ECO:0000256" key="1">
    <source>
        <dbReference type="ARBA" id="ARBA00023002"/>
    </source>
</evidence>
<organism evidence="2 3">
    <name type="scientific">Haloarchaeobius litoreus</name>
    <dbReference type="NCBI Taxonomy" id="755306"/>
    <lineage>
        <taxon>Archaea</taxon>
        <taxon>Methanobacteriati</taxon>
        <taxon>Methanobacteriota</taxon>
        <taxon>Stenosarchaea group</taxon>
        <taxon>Halobacteria</taxon>
        <taxon>Halobacteriales</taxon>
        <taxon>Halorubellaceae</taxon>
        <taxon>Haloarchaeobius</taxon>
    </lineage>
</organism>
<dbReference type="Gene3D" id="1.10.3660.10">
    <property type="entry name" value="6-phosphogluconate dehydrogenase C-terminal like domain"/>
    <property type="match status" value="1"/>
</dbReference>
<keyword evidence="3" id="KW-1185">Reference proteome</keyword>
<dbReference type="Gene3D" id="3.40.50.720">
    <property type="entry name" value="NAD(P)-binding Rossmann-like Domain"/>
    <property type="match status" value="1"/>
</dbReference>
<dbReference type="InterPro" id="IPR050812">
    <property type="entry name" value="Preph/Arog_dehydrog"/>
</dbReference>
<proteinExistence type="predicted"/>
<dbReference type="Proteomes" id="UP001597034">
    <property type="component" value="Unassembled WGS sequence"/>
</dbReference>
<dbReference type="GO" id="GO:0016491">
    <property type="term" value="F:oxidoreductase activity"/>
    <property type="evidence" value="ECO:0007669"/>
    <property type="project" value="UniProtKB-KW"/>
</dbReference>
<name>A0ABD6DIR2_9EURY</name>